<evidence type="ECO:0000256" key="2">
    <source>
        <dbReference type="SAM" id="SignalP"/>
    </source>
</evidence>
<reference evidence="3" key="1">
    <citation type="journal article" date="2020" name="Stud. Mycol.">
        <title>101 Dothideomycetes genomes: a test case for predicting lifestyles and emergence of pathogens.</title>
        <authorList>
            <person name="Haridas S."/>
            <person name="Albert R."/>
            <person name="Binder M."/>
            <person name="Bloem J."/>
            <person name="Labutti K."/>
            <person name="Salamov A."/>
            <person name="Andreopoulos B."/>
            <person name="Baker S."/>
            <person name="Barry K."/>
            <person name="Bills G."/>
            <person name="Bluhm B."/>
            <person name="Cannon C."/>
            <person name="Castanera R."/>
            <person name="Culley D."/>
            <person name="Daum C."/>
            <person name="Ezra D."/>
            <person name="Gonzalez J."/>
            <person name="Henrissat B."/>
            <person name="Kuo A."/>
            <person name="Liang C."/>
            <person name="Lipzen A."/>
            <person name="Lutzoni F."/>
            <person name="Magnuson J."/>
            <person name="Mondo S."/>
            <person name="Nolan M."/>
            <person name="Ohm R."/>
            <person name="Pangilinan J."/>
            <person name="Park H.-J."/>
            <person name="Ramirez L."/>
            <person name="Alfaro M."/>
            <person name="Sun H."/>
            <person name="Tritt A."/>
            <person name="Yoshinaga Y."/>
            <person name="Zwiers L.-H."/>
            <person name="Turgeon B."/>
            <person name="Goodwin S."/>
            <person name="Spatafora J."/>
            <person name="Crous P."/>
            <person name="Grigoriev I."/>
        </authorList>
    </citation>
    <scope>NUCLEOTIDE SEQUENCE</scope>
    <source>
        <strain evidence="3">SCOH1-5</strain>
    </source>
</reference>
<proteinExistence type="predicted"/>
<evidence type="ECO:0000313" key="4">
    <source>
        <dbReference type="Proteomes" id="UP000799539"/>
    </source>
</evidence>
<dbReference type="EMBL" id="ML992690">
    <property type="protein sequence ID" value="KAF2208973.1"/>
    <property type="molecule type" value="Genomic_DNA"/>
</dbReference>
<feature type="chain" id="PRO_5025603620" evidence="2">
    <location>
        <begin position="24"/>
        <end position="777"/>
    </location>
</feature>
<feature type="compositionally biased region" description="Low complexity" evidence="1">
    <location>
        <begin position="535"/>
        <end position="550"/>
    </location>
</feature>
<feature type="signal peptide" evidence="2">
    <location>
        <begin position="1"/>
        <end position="23"/>
    </location>
</feature>
<feature type="compositionally biased region" description="Polar residues" evidence="1">
    <location>
        <begin position="716"/>
        <end position="728"/>
    </location>
</feature>
<evidence type="ECO:0000313" key="3">
    <source>
        <dbReference type="EMBL" id="KAF2208973.1"/>
    </source>
</evidence>
<dbReference type="AlphaFoldDB" id="A0A6A6F6A4"/>
<feature type="compositionally biased region" description="Low complexity" evidence="1">
    <location>
        <begin position="569"/>
        <end position="594"/>
    </location>
</feature>
<dbReference type="Proteomes" id="UP000799539">
    <property type="component" value="Unassembled WGS sequence"/>
</dbReference>
<keyword evidence="4" id="KW-1185">Reference proteome</keyword>
<feature type="compositionally biased region" description="Low complexity" evidence="1">
    <location>
        <begin position="635"/>
        <end position="649"/>
    </location>
</feature>
<feature type="region of interest" description="Disordered" evidence="1">
    <location>
        <begin position="535"/>
        <end position="649"/>
    </location>
</feature>
<feature type="compositionally biased region" description="Polar residues" evidence="1">
    <location>
        <begin position="595"/>
        <end position="622"/>
    </location>
</feature>
<name>A0A6A6F6A4_9PEZI</name>
<feature type="region of interest" description="Disordered" evidence="1">
    <location>
        <begin position="716"/>
        <end position="751"/>
    </location>
</feature>
<organism evidence="3 4">
    <name type="scientific">Cercospora zeae-maydis SCOH1-5</name>
    <dbReference type="NCBI Taxonomy" id="717836"/>
    <lineage>
        <taxon>Eukaryota</taxon>
        <taxon>Fungi</taxon>
        <taxon>Dikarya</taxon>
        <taxon>Ascomycota</taxon>
        <taxon>Pezizomycotina</taxon>
        <taxon>Dothideomycetes</taxon>
        <taxon>Dothideomycetidae</taxon>
        <taxon>Mycosphaerellales</taxon>
        <taxon>Mycosphaerellaceae</taxon>
        <taxon>Cercospora</taxon>
    </lineage>
</organism>
<gene>
    <name evidence="3" type="ORF">CERZMDRAFT_87364</name>
</gene>
<accession>A0A6A6F6A4</accession>
<keyword evidence="2" id="KW-0732">Signal</keyword>
<feature type="compositionally biased region" description="Low complexity" evidence="1">
    <location>
        <begin position="738"/>
        <end position="751"/>
    </location>
</feature>
<protein>
    <submittedName>
        <fullName evidence="3">Uncharacterized protein</fullName>
    </submittedName>
</protein>
<dbReference type="OrthoDB" id="3650270at2759"/>
<sequence length="777" mass="81416">MKLTSSAIVIVAAALQGSLLVAANEYEVRTYTTEEPTVVEYTTAYETPCTTQMEYPDPPEYVTETITQTYFEPGKTIKRYKTVTGTKTLPPKTRTVTTTFITTTTEVYKKTIYKPVTYTETATVTDRTTDTATVTDRTTDTATVTDRTTDTAIIIKTSVIVSEVTRTRDGSTFIQTTTITQPTTIVISQPAPPPVVVTSLVTEERTTTLPTSTITTTIVSSGTTLDTTITLPPSVVVETATVTQIPDTVTINPEAPPAQIVTPDAPPAETVTITVMGPTQITTVSPPAPQCSETGLVPVSDTAGCQGRSCQIEFQEAAAVYWSDDPERSLPPLRTAITFINTDKRQTCITTSCNTEAFSQFYFTSRTACVSAPCPSNSINQDCSIVVGPLVLPNSQTTSVTQIGSSGWNLRLGPTATANDIGLCGGGVASCVTATSRTLTTPLIYVGDVIPVTGNNTGAIPTNYLLPQIGEYFAPGDPIGACETATLNSLGGYGLQQMLRLRARQRQEQIDPKLDPWPGMNQLIVREVHTVGNAESVEVSSTPSVPSGTSAEPTVSASEQSGPSASPGTQPDAQPTATAVPAPVPAPDTASPPSNDNSSLESATPQNPATASSTEPEPQPSASGPDFVPPDTIQPSPTDSATDSASASSFVVTGDNTENISGTMVVTNTVYYSMVAPPNQQRLLEAISSLQTEIATLPPESLGQVLTSLVLLGEEQGQQTPDQATASETGAEDDATQTTPESGGAATATSAGEGVAAWRKGVLEWWVAGLVGVVLVM</sequence>
<feature type="compositionally biased region" description="Polar residues" evidence="1">
    <location>
        <begin position="551"/>
        <end position="568"/>
    </location>
</feature>
<evidence type="ECO:0000256" key="1">
    <source>
        <dbReference type="SAM" id="MobiDB-lite"/>
    </source>
</evidence>